<evidence type="ECO:0000313" key="9">
    <source>
        <dbReference type="EMBL" id="KDR96401.1"/>
    </source>
</evidence>
<keyword evidence="6 7" id="KW-0472">Membrane</keyword>
<evidence type="ECO:0000256" key="1">
    <source>
        <dbReference type="ARBA" id="ARBA00004651"/>
    </source>
</evidence>
<keyword evidence="5 7" id="KW-1133">Transmembrane helix</keyword>
<evidence type="ECO:0000256" key="7">
    <source>
        <dbReference type="SAM" id="Phobius"/>
    </source>
</evidence>
<feature type="transmembrane region" description="Helical" evidence="7">
    <location>
        <begin position="362"/>
        <end position="383"/>
    </location>
</feature>
<feature type="transmembrane region" description="Helical" evidence="7">
    <location>
        <begin position="240"/>
        <end position="261"/>
    </location>
</feature>
<feature type="transmembrane region" description="Helical" evidence="7">
    <location>
        <begin position="77"/>
        <end position="96"/>
    </location>
</feature>
<dbReference type="EMBL" id="JJMM01000002">
    <property type="protein sequence ID" value="KDR96401.1"/>
    <property type="molecule type" value="Genomic_DNA"/>
</dbReference>
<comment type="subcellular location">
    <subcellularLocation>
        <location evidence="1">Cell membrane</location>
        <topology evidence="1">Multi-pass membrane protein</topology>
    </subcellularLocation>
</comment>
<organism evidence="9 10">
    <name type="scientific">Peptoclostridium litorale DSM 5388</name>
    <dbReference type="NCBI Taxonomy" id="1121324"/>
    <lineage>
        <taxon>Bacteria</taxon>
        <taxon>Bacillati</taxon>
        <taxon>Bacillota</taxon>
        <taxon>Clostridia</taxon>
        <taxon>Peptostreptococcales</taxon>
        <taxon>Peptoclostridiaceae</taxon>
        <taxon>Peptoclostridium</taxon>
    </lineage>
</organism>
<feature type="transmembrane region" description="Helical" evidence="7">
    <location>
        <begin position="166"/>
        <end position="185"/>
    </location>
</feature>
<dbReference type="InterPro" id="IPR011701">
    <property type="entry name" value="MFS"/>
</dbReference>
<evidence type="ECO:0000256" key="3">
    <source>
        <dbReference type="ARBA" id="ARBA00022475"/>
    </source>
</evidence>
<keyword evidence="4 7" id="KW-0812">Transmembrane</keyword>
<sequence length="393" mass="41838">MEMDEKKRNKMIVILSLMAFFANGDNYAVAPLLINISKDLSINIESAALSVTAYMLAFGFFTIIFGPLGDRYGKTKIVNIAAFGTAIFSILGSTAFNLKSLIFLRAMNGAFGAGIFPVTMALVGESFEPSNRQKAIGKVMGMMFLGGASATAIGGALAYFGSWRMVYLVYGIAELAIALVMLKALPKSPSVIDSLNFTGVYKKALANKNLTSVVGTIFLVGFSVFGSFTYSGKLLESRTGYTVLSVGLILTLFGVATVIGGRKAAVVRQKLKNRFLLFAGFLGSISLFTIAYIKNPIYIGLALFGFGLAFVFLQSTLVTNAQEAMPQLRGTAMSLASFNMFVGGGIGTFINGKILSTFNVGNIFAVAGIVIFIVGIIATNVVFKEQKKLKAAS</sequence>
<dbReference type="InterPro" id="IPR020846">
    <property type="entry name" value="MFS_dom"/>
</dbReference>
<feature type="transmembrane region" description="Helical" evidence="7">
    <location>
        <begin position="330"/>
        <end position="350"/>
    </location>
</feature>
<dbReference type="InterPro" id="IPR036259">
    <property type="entry name" value="MFS_trans_sf"/>
</dbReference>
<protein>
    <recommendedName>
        <fullName evidence="8">Major facilitator superfamily (MFS) profile domain-containing protein</fullName>
    </recommendedName>
</protein>
<feature type="transmembrane region" description="Helical" evidence="7">
    <location>
        <begin position="135"/>
        <end position="160"/>
    </location>
</feature>
<dbReference type="GO" id="GO:0022857">
    <property type="term" value="F:transmembrane transporter activity"/>
    <property type="evidence" value="ECO:0007669"/>
    <property type="project" value="InterPro"/>
</dbReference>
<feature type="transmembrane region" description="Helical" evidence="7">
    <location>
        <begin position="46"/>
        <end position="65"/>
    </location>
</feature>
<dbReference type="Gene3D" id="1.20.1250.20">
    <property type="entry name" value="MFS general substrate transporter like domains"/>
    <property type="match status" value="1"/>
</dbReference>
<dbReference type="PROSITE" id="PS50850">
    <property type="entry name" value="MFS"/>
    <property type="match status" value="1"/>
</dbReference>
<evidence type="ECO:0000259" key="8">
    <source>
        <dbReference type="PROSITE" id="PS50850"/>
    </source>
</evidence>
<feature type="transmembrane region" description="Helical" evidence="7">
    <location>
        <begin position="12"/>
        <end position="34"/>
    </location>
</feature>
<dbReference type="AlphaFoldDB" id="A0A069RHA2"/>
<dbReference type="PANTHER" id="PTHR43124:SF3">
    <property type="entry name" value="CHLORAMPHENICOL EFFLUX PUMP RV0191"/>
    <property type="match status" value="1"/>
</dbReference>
<evidence type="ECO:0000313" key="10">
    <source>
        <dbReference type="Proteomes" id="UP000027946"/>
    </source>
</evidence>
<feature type="transmembrane region" description="Helical" evidence="7">
    <location>
        <begin position="206"/>
        <end position="228"/>
    </location>
</feature>
<keyword evidence="3" id="KW-1003">Cell membrane</keyword>
<name>A0A069RHA2_PEPLI</name>
<reference evidence="9 10" key="1">
    <citation type="submission" date="2014-03" db="EMBL/GenBank/DDBJ databases">
        <title>Genome sequence of Clostridium litorale W6, DSM 5388.</title>
        <authorList>
            <person name="Poehlein A."/>
            <person name="Jagirdar A."/>
            <person name="Khonsari B."/>
            <person name="Chibani C.M."/>
            <person name="Gutierrez Gutierrez D.A."/>
            <person name="Davydova E."/>
            <person name="Alghaithi H.S."/>
            <person name="Nair K.P."/>
            <person name="Dhamotharan K."/>
            <person name="Chandran L."/>
            <person name="G W."/>
            <person name="Daniel R."/>
        </authorList>
    </citation>
    <scope>NUCLEOTIDE SEQUENCE [LARGE SCALE GENOMIC DNA]</scope>
    <source>
        <strain evidence="9 10">W6</strain>
    </source>
</reference>
<feature type="transmembrane region" description="Helical" evidence="7">
    <location>
        <begin position="273"/>
        <end position="293"/>
    </location>
</feature>
<keyword evidence="10" id="KW-1185">Reference proteome</keyword>
<comment type="caution">
    <text evidence="9">The sequence shown here is derived from an EMBL/GenBank/DDBJ whole genome shotgun (WGS) entry which is preliminary data.</text>
</comment>
<dbReference type="STRING" id="1121324.CLIT_2c00070"/>
<feature type="transmembrane region" description="Helical" evidence="7">
    <location>
        <begin position="299"/>
        <end position="318"/>
    </location>
</feature>
<feature type="domain" description="Major facilitator superfamily (MFS) profile" evidence="8">
    <location>
        <begin position="11"/>
        <end position="386"/>
    </location>
</feature>
<dbReference type="SUPFAM" id="SSF103473">
    <property type="entry name" value="MFS general substrate transporter"/>
    <property type="match status" value="1"/>
</dbReference>
<proteinExistence type="predicted"/>
<dbReference type="Proteomes" id="UP000027946">
    <property type="component" value="Unassembled WGS sequence"/>
</dbReference>
<dbReference type="eggNOG" id="COG2814">
    <property type="taxonomic scope" value="Bacteria"/>
</dbReference>
<dbReference type="Pfam" id="PF07690">
    <property type="entry name" value="MFS_1"/>
    <property type="match status" value="1"/>
</dbReference>
<evidence type="ECO:0000256" key="4">
    <source>
        <dbReference type="ARBA" id="ARBA00022692"/>
    </source>
</evidence>
<evidence type="ECO:0000256" key="2">
    <source>
        <dbReference type="ARBA" id="ARBA00022448"/>
    </source>
</evidence>
<evidence type="ECO:0000256" key="5">
    <source>
        <dbReference type="ARBA" id="ARBA00022989"/>
    </source>
</evidence>
<feature type="transmembrane region" description="Helical" evidence="7">
    <location>
        <begin position="102"/>
        <end position="123"/>
    </location>
</feature>
<dbReference type="InterPro" id="IPR050189">
    <property type="entry name" value="MFS_Efflux_Transporters"/>
</dbReference>
<gene>
    <name evidence="9" type="ORF">CLIT_2c00070</name>
</gene>
<dbReference type="GO" id="GO:0005886">
    <property type="term" value="C:plasma membrane"/>
    <property type="evidence" value="ECO:0007669"/>
    <property type="project" value="UniProtKB-SubCell"/>
</dbReference>
<accession>A0A069RHA2</accession>
<evidence type="ECO:0000256" key="6">
    <source>
        <dbReference type="ARBA" id="ARBA00023136"/>
    </source>
</evidence>
<dbReference type="PANTHER" id="PTHR43124">
    <property type="entry name" value="PURINE EFFLUX PUMP PBUE"/>
    <property type="match status" value="1"/>
</dbReference>
<dbReference type="CDD" id="cd17324">
    <property type="entry name" value="MFS_NepI_like"/>
    <property type="match status" value="1"/>
</dbReference>
<keyword evidence="2" id="KW-0813">Transport</keyword>